<dbReference type="GO" id="GO:0009252">
    <property type="term" value="P:peptidoglycan biosynthetic process"/>
    <property type="evidence" value="ECO:0007669"/>
    <property type="project" value="UniProtKB-UniRule"/>
</dbReference>
<evidence type="ECO:0000256" key="3">
    <source>
        <dbReference type="ARBA" id="ARBA00022618"/>
    </source>
</evidence>
<evidence type="ECO:0000259" key="13">
    <source>
        <dbReference type="Pfam" id="PF02875"/>
    </source>
</evidence>
<dbReference type="Pfam" id="PF01225">
    <property type="entry name" value="Mur_ligase"/>
    <property type="match status" value="1"/>
</dbReference>
<dbReference type="UniPathway" id="UPA00219"/>
<dbReference type="AlphaFoldDB" id="A0A4P6ZX14"/>
<keyword evidence="2 10" id="KW-0436">Ligase</keyword>
<dbReference type="RefSeq" id="WP_134208599.1">
    <property type="nucleotide sequence ID" value="NZ_CP038015.1"/>
</dbReference>
<dbReference type="SUPFAM" id="SSF53623">
    <property type="entry name" value="MurD-like peptide ligases, catalytic domain"/>
    <property type="match status" value="1"/>
</dbReference>
<comment type="similarity">
    <text evidence="10">Belongs to the MurCDEF family. MurF subfamily.</text>
</comment>
<dbReference type="GO" id="GO:0071555">
    <property type="term" value="P:cell wall organization"/>
    <property type="evidence" value="ECO:0007669"/>
    <property type="project" value="UniProtKB-KW"/>
</dbReference>
<dbReference type="GO" id="GO:0051301">
    <property type="term" value="P:cell division"/>
    <property type="evidence" value="ECO:0007669"/>
    <property type="project" value="UniProtKB-KW"/>
</dbReference>
<dbReference type="InterPro" id="IPR013221">
    <property type="entry name" value="Mur_ligase_cen"/>
</dbReference>
<dbReference type="SUPFAM" id="SSF63418">
    <property type="entry name" value="MurE/MurF N-terminal domain"/>
    <property type="match status" value="1"/>
</dbReference>
<dbReference type="GO" id="GO:0005737">
    <property type="term" value="C:cytoplasm"/>
    <property type="evidence" value="ECO:0007669"/>
    <property type="project" value="UniProtKB-SubCell"/>
</dbReference>
<dbReference type="GO" id="GO:0047480">
    <property type="term" value="F:UDP-N-acetylmuramoyl-tripeptide-D-alanyl-D-alanine ligase activity"/>
    <property type="evidence" value="ECO:0007669"/>
    <property type="project" value="UniProtKB-UniRule"/>
</dbReference>
<dbReference type="KEGG" id="panc:E2636_02145"/>
<dbReference type="Gene3D" id="3.40.1390.10">
    <property type="entry name" value="MurE/MurF, N-terminal domain"/>
    <property type="match status" value="1"/>
</dbReference>
<comment type="subcellular location">
    <subcellularLocation>
        <location evidence="10 11">Cytoplasm</location>
    </subcellularLocation>
</comment>
<dbReference type="Gene3D" id="3.90.190.20">
    <property type="entry name" value="Mur ligase, C-terminal domain"/>
    <property type="match status" value="1"/>
</dbReference>
<accession>A0A4P6ZX14</accession>
<dbReference type="EC" id="6.3.2.10" evidence="10 11"/>
<proteinExistence type="inferred from homology"/>
<dbReference type="Pfam" id="PF08245">
    <property type="entry name" value="Mur_ligase_M"/>
    <property type="match status" value="1"/>
</dbReference>
<dbReference type="InterPro" id="IPR051046">
    <property type="entry name" value="MurCDEF_CellWall_CoF430Synth"/>
</dbReference>
<dbReference type="Pfam" id="PF02875">
    <property type="entry name" value="Mur_ligase_C"/>
    <property type="match status" value="1"/>
</dbReference>
<dbReference type="InterPro" id="IPR036615">
    <property type="entry name" value="Mur_ligase_C_dom_sf"/>
</dbReference>
<dbReference type="GO" id="GO:0008766">
    <property type="term" value="F:UDP-N-acetylmuramoylalanyl-D-glutamyl-2,6-diaminopimelate-D-alanyl-D-alanine ligase activity"/>
    <property type="evidence" value="ECO:0007669"/>
    <property type="project" value="RHEA"/>
</dbReference>
<evidence type="ECO:0000256" key="9">
    <source>
        <dbReference type="ARBA" id="ARBA00023316"/>
    </source>
</evidence>
<dbReference type="InterPro" id="IPR000713">
    <property type="entry name" value="Mur_ligase_N"/>
</dbReference>
<dbReference type="GO" id="GO:0005524">
    <property type="term" value="F:ATP binding"/>
    <property type="evidence" value="ECO:0007669"/>
    <property type="project" value="UniProtKB-UniRule"/>
</dbReference>
<organism evidence="15 16">
    <name type="scientific">Paenisporosarcina antarctica</name>
    <dbReference type="NCBI Taxonomy" id="417367"/>
    <lineage>
        <taxon>Bacteria</taxon>
        <taxon>Bacillati</taxon>
        <taxon>Bacillota</taxon>
        <taxon>Bacilli</taxon>
        <taxon>Bacillales</taxon>
        <taxon>Caryophanaceae</taxon>
        <taxon>Paenisporosarcina</taxon>
    </lineage>
</organism>
<keyword evidence="6 10" id="KW-0133">Cell shape</keyword>
<dbReference type="InterPro" id="IPR004101">
    <property type="entry name" value="Mur_ligase_C"/>
</dbReference>
<comment type="pathway">
    <text evidence="10 11">Cell wall biogenesis; peptidoglycan biosynthesis.</text>
</comment>
<dbReference type="OrthoDB" id="9801978at2"/>
<evidence type="ECO:0000256" key="2">
    <source>
        <dbReference type="ARBA" id="ARBA00022598"/>
    </source>
</evidence>
<evidence type="ECO:0000259" key="12">
    <source>
        <dbReference type="Pfam" id="PF01225"/>
    </source>
</evidence>
<evidence type="ECO:0000313" key="16">
    <source>
        <dbReference type="Proteomes" id="UP000294292"/>
    </source>
</evidence>
<evidence type="ECO:0000256" key="6">
    <source>
        <dbReference type="ARBA" id="ARBA00022960"/>
    </source>
</evidence>
<comment type="function">
    <text evidence="10 11">Involved in cell wall formation. Catalyzes the final step in the synthesis of UDP-N-acetylmuramoyl-pentapeptide, the precursor of murein.</text>
</comment>
<evidence type="ECO:0000259" key="14">
    <source>
        <dbReference type="Pfam" id="PF08245"/>
    </source>
</evidence>
<reference evidence="15 16" key="1">
    <citation type="submission" date="2019-03" db="EMBL/GenBank/DDBJ databases">
        <title>Complete genome sequence of Paenisporosarcina antarctica CGMCC 1.6503T.</title>
        <authorList>
            <person name="Rong J.-C."/>
            <person name="Chi N.-Y."/>
            <person name="Zhang Q.-F."/>
        </authorList>
    </citation>
    <scope>NUCLEOTIDE SEQUENCE [LARGE SCALE GENOMIC DNA]</scope>
    <source>
        <strain evidence="15 16">CGMCC 1.6503</strain>
    </source>
</reference>
<evidence type="ECO:0000256" key="4">
    <source>
        <dbReference type="ARBA" id="ARBA00022741"/>
    </source>
</evidence>
<evidence type="ECO:0000256" key="5">
    <source>
        <dbReference type="ARBA" id="ARBA00022840"/>
    </source>
</evidence>
<name>A0A4P6ZX14_9BACL</name>
<sequence>MKKSLRTIAKWLNIDTLETSDVMVSGVSINTKTIQPGDLFIPFKGDKVNGHQYVDQAFEKGASATLWQQDEPNPPRNVPILFVEDSEKALQQMARSYRKEHRATFIGITGSNGKTSTKDLVAGVLAPYFRVQKTAGNFNNNLGLPITILSLDEDTEFAVLEMGMSGYGEIEFLSTLAEPHYVAITNIGEAHMQDLGSRDGIVKAKFEIVAGLQEGGCLFYDGDEPLLNPFIQQFNLENVTSTIKTISFGANSSNDVYAQSIQATENGSEFDVKGLIEDHFMIPVLGKHQVKNALVAILIAQKAGLTNKQIHDSLKKSSLTDMRMQVIHAENGSLFINDAYNAAPTSMKAAITFICETTIRPDKWLVLGDMLELGDDEQIYHEELADQIKSQDFSGVCLYGPRMKWLYEKLQHKFADTHVIWSEKDYEPIRVTLKTYTTLNSIVLVKGSRGMALENVIK</sequence>
<evidence type="ECO:0000256" key="7">
    <source>
        <dbReference type="ARBA" id="ARBA00022984"/>
    </source>
</evidence>
<keyword evidence="3 10" id="KW-0132">Cell division</keyword>
<dbReference type="Proteomes" id="UP000294292">
    <property type="component" value="Chromosome"/>
</dbReference>
<keyword evidence="4 10" id="KW-0547">Nucleotide-binding</keyword>
<dbReference type="GO" id="GO:0008360">
    <property type="term" value="P:regulation of cell shape"/>
    <property type="evidence" value="ECO:0007669"/>
    <property type="project" value="UniProtKB-KW"/>
</dbReference>
<feature type="domain" description="Mur ligase N-terminal catalytic" evidence="12">
    <location>
        <begin position="24"/>
        <end position="98"/>
    </location>
</feature>
<feature type="domain" description="Mur ligase C-terminal" evidence="13">
    <location>
        <begin position="322"/>
        <end position="449"/>
    </location>
</feature>
<keyword evidence="9 10" id="KW-0961">Cell wall biogenesis/degradation</keyword>
<evidence type="ECO:0000256" key="10">
    <source>
        <dbReference type="HAMAP-Rule" id="MF_02019"/>
    </source>
</evidence>
<keyword evidence="1 10" id="KW-0963">Cytoplasm</keyword>
<gene>
    <name evidence="10" type="primary">murF</name>
    <name evidence="15" type="ORF">E2636_02145</name>
</gene>
<keyword evidence="5 10" id="KW-0067">ATP-binding</keyword>
<evidence type="ECO:0000313" key="15">
    <source>
        <dbReference type="EMBL" id="QBP40036.1"/>
    </source>
</evidence>
<dbReference type="PANTHER" id="PTHR43024">
    <property type="entry name" value="UDP-N-ACETYLMURAMOYL-TRIPEPTIDE--D-ALANYL-D-ALANINE LIGASE"/>
    <property type="match status" value="1"/>
</dbReference>
<dbReference type="InterPro" id="IPR035911">
    <property type="entry name" value="MurE/MurF_N"/>
</dbReference>
<dbReference type="InterPro" id="IPR005863">
    <property type="entry name" value="UDP-N-AcMur_synth"/>
</dbReference>
<evidence type="ECO:0000256" key="8">
    <source>
        <dbReference type="ARBA" id="ARBA00023306"/>
    </source>
</evidence>
<evidence type="ECO:0000256" key="11">
    <source>
        <dbReference type="RuleBase" id="RU004136"/>
    </source>
</evidence>
<dbReference type="Gene3D" id="3.40.1190.10">
    <property type="entry name" value="Mur-like, catalytic domain"/>
    <property type="match status" value="1"/>
</dbReference>
<dbReference type="EMBL" id="CP038015">
    <property type="protein sequence ID" value="QBP40036.1"/>
    <property type="molecule type" value="Genomic_DNA"/>
</dbReference>
<dbReference type="NCBIfam" id="TIGR01143">
    <property type="entry name" value="murF"/>
    <property type="match status" value="1"/>
</dbReference>
<protein>
    <recommendedName>
        <fullName evidence="10 11">UDP-N-acetylmuramoyl-tripeptide--D-alanyl-D-alanine ligase</fullName>
        <ecNumber evidence="10 11">6.3.2.10</ecNumber>
    </recommendedName>
    <alternativeName>
        <fullName evidence="10">D-alanyl-D-alanine-adding enzyme</fullName>
    </alternativeName>
</protein>
<keyword evidence="8 10" id="KW-0131">Cell cycle</keyword>
<comment type="catalytic activity">
    <reaction evidence="10 11">
        <text>D-alanyl-D-alanine + UDP-N-acetyl-alpha-D-muramoyl-L-alanyl-gamma-D-glutamyl-meso-2,6-diaminopimelate + ATP = UDP-N-acetyl-alpha-D-muramoyl-L-alanyl-gamma-D-glutamyl-meso-2,6-diaminopimeloyl-D-alanyl-D-alanine + ADP + phosphate + H(+)</text>
        <dbReference type="Rhea" id="RHEA:28374"/>
        <dbReference type="ChEBI" id="CHEBI:15378"/>
        <dbReference type="ChEBI" id="CHEBI:30616"/>
        <dbReference type="ChEBI" id="CHEBI:43474"/>
        <dbReference type="ChEBI" id="CHEBI:57822"/>
        <dbReference type="ChEBI" id="CHEBI:61386"/>
        <dbReference type="ChEBI" id="CHEBI:83905"/>
        <dbReference type="ChEBI" id="CHEBI:456216"/>
        <dbReference type="EC" id="6.3.2.10"/>
    </reaction>
</comment>
<dbReference type="InterPro" id="IPR036565">
    <property type="entry name" value="Mur-like_cat_sf"/>
</dbReference>
<feature type="domain" description="Mur ligase central" evidence="14">
    <location>
        <begin position="108"/>
        <end position="300"/>
    </location>
</feature>
<keyword evidence="16" id="KW-1185">Reference proteome</keyword>
<keyword evidence="7 10" id="KW-0573">Peptidoglycan synthesis</keyword>
<dbReference type="PANTHER" id="PTHR43024:SF1">
    <property type="entry name" value="UDP-N-ACETYLMURAMOYL-TRIPEPTIDE--D-ALANYL-D-ALANINE LIGASE"/>
    <property type="match status" value="1"/>
</dbReference>
<dbReference type="SUPFAM" id="SSF53244">
    <property type="entry name" value="MurD-like peptide ligases, peptide-binding domain"/>
    <property type="match status" value="1"/>
</dbReference>
<dbReference type="HAMAP" id="MF_02019">
    <property type="entry name" value="MurF"/>
    <property type="match status" value="1"/>
</dbReference>
<feature type="binding site" evidence="10">
    <location>
        <begin position="110"/>
        <end position="116"/>
    </location>
    <ligand>
        <name>ATP</name>
        <dbReference type="ChEBI" id="CHEBI:30616"/>
    </ligand>
</feature>
<evidence type="ECO:0000256" key="1">
    <source>
        <dbReference type="ARBA" id="ARBA00022490"/>
    </source>
</evidence>